<comment type="subcellular location">
    <subcellularLocation>
        <location evidence="1">Membrane</location>
        <topology evidence="1">Multi-pass membrane protein</topology>
    </subcellularLocation>
</comment>
<evidence type="ECO:0000256" key="6">
    <source>
        <dbReference type="SAM" id="MobiDB-lite"/>
    </source>
</evidence>
<dbReference type="Pfam" id="PF01027">
    <property type="entry name" value="Bax1-I"/>
    <property type="match status" value="1"/>
</dbReference>
<feature type="compositionally biased region" description="Pro residues" evidence="6">
    <location>
        <begin position="9"/>
        <end position="24"/>
    </location>
</feature>
<keyword evidence="2 5" id="KW-0812">Transmembrane</keyword>
<name>A0A9D4Z221_CHLVU</name>
<evidence type="ECO:0000256" key="2">
    <source>
        <dbReference type="ARBA" id="ARBA00022692"/>
    </source>
</evidence>
<evidence type="ECO:0000256" key="5">
    <source>
        <dbReference type="RuleBase" id="RU004379"/>
    </source>
</evidence>
<feature type="compositionally biased region" description="Pro residues" evidence="6">
    <location>
        <begin position="42"/>
        <end position="56"/>
    </location>
</feature>
<evidence type="ECO:0000313" key="7">
    <source>
        <dbReference type="EMBL" id="KAI3438475.1"/>
    </source>
</evidence>
<feature type="transmembrane region" description="Helical" evidence="5">
    <location>
        <begin position="257"/>
        <end position="277"/>
    </location>
</feature>
<keyword evidence="3 5" id="KW-1133">Transmembrane helix</keyword>
<sequence length="320" mass="34579">MGQGDQPMGYPPPVSYGPPQPEYPPSGGGGYPQAGYAQQPPAGYPMPGSYPPPQAHPLPHMAPQAGPHHKPPPPGNFSGYDQEAAQAAANAGSFAEALVRKQFVRKVFSLVFLQLCITIGVASCFIFVDAVREYVRPGGDGQWVFIVSWVLSLVMLIGLTCSTRIRRKHPWNLVALFAFTLVESVLVGTICAYWQSSVVLEAFAVTGAAVAGLTLVAVFGKFDITKKGHILGMAAGVVLMVLLVTLLIGFFYVNKWWYLAISVVVALLFAAFLVYDIQMVMGGRANAISPDEYVYASVQIYMDIIIIFLQFLNIMGIAQS</sequence>
<evidence type="ECO:0000256" key="3">
    <source>
        <dbReference type="ARBA" id="ARBA00022989"/>
    </source>
</evidence>
<dbReference type="PANTHER" id="PTHR23291:SF47">
    <property type="entry name" value="TRANSMEMBRANE BAX INHIBITOR MOTIF CONTAINING 7"/>
    <property type="match status" value="1"/>
</dbReference>
<reference evidence="7" key="1">
    <citation type="journal article" date="2019" name="Plant J.">
        <title>Chlorella vulgaris genome assembly and annotation reveals the molecular basis for metabolic acclimation to high light conditions.</title>
        <authorList>
            <person name="Cecchin M."/>
            <person name="Marcolungo L."/>
            <person name="Rossato M."/>
            <person name="Girolomoni L."/>
            <person name="Cosentino E."/>
            <person name="Cuine S."/>
            <person name="Li-Beisson Y."/>
            <person name="Delledonne M."/>
            <person name="Ballottari M."/>
        </authorList>
    </citation>
    <scope>NUCLEOTIDE SEQUENCE</scope>
    <source>
        <strain evidence="7">211/11P</strain>
    </source>
</reference>
<dbReference type="Proteomes" id="UP001055712">
    <property type="component" value="Unassembled WGS sequence"/>
</dbReference>
<feature type="transmembrane region" description="Helical" evidence="5">
    <location>
        <begin position="231"/>
        <end position="251"/>
    </location>
</feature>
<accession>A0A9D4Z221</accession>
<evidence type="ECO:0000313" key="8">
    <source>
        <dbReference type="Proteomes" id="UP001055712"/>
    </source>
</evidence>
<feature type="region of interest" description="Disordered" evidence="6">
    <location>
        <begin position="1"/>
        <end position="80"/>
    </location>
</feature>
<dbReference type="InterPro" id="IPR006214">
    <property type="entry name" value="Bax_inhibitor_1-related"/>
</dbReference>
<feature type="transmembrane region" description="Helical" evidence="5">
    <location>
        <begin position="173"/>
        <end position="196"/>
    </location>
</feature>
<comment type="caution">
    <text evidence="7">The sequence shown here is derived from an EMBL/GenBank/DDBJ whole genome shotgun (WGS) entry which is preliminary data.</text>
</comment>
<comment type="similarity">
    <text evidence="5">Belongs to the BI1 family.</text>
</comment>
<feature type="transmembrane region" description="Helical" evidence="5">
    <location>
        <begin position="143"/>
        <end position="161"/>
    </location>
</feature>
<dbReference type="OrthoDB" id="7933078at2759"/>
<feature type="transmembrane region" description="Helical" evidence="5">
    <location>
        <begin position="107"/>
        <end position="128"/>
    </location>
</feature>
<evidence type="ECO:0000256" key="4">
    <source>
        <dbReference type="ARBA" id="ARBA00023136"/>
    </source>
</evidence>
<proteinExistence type="inferred from homology"/>
<dbReference type="PANTHER" id="PTHR23291">
    <property type="entry name" value="BAX INHIBITOR-RELATED"/>
    <property type="match status" value="1"/>
</dbReference>
<keyword evidence="4 5" id="KW-0472">Membrane</keyword>
<keyword evidence="8" id="KW-1185">Reference proteome</keyword>
<organism evidence="7 8">
    <name type="scientific">Chlorella vulgaris</name>
    <name type="common">Green alga</name>
    <dbReference type="NCBI Taxonomy" id="3077"/>
    <lineage>
        <taxon>Eukaryota</taxon>
        <taxon>Viridiplantae</taxon>
        <taxon>Chlorophyta</taxon>
        <taxon>core chlorophytes</taxon>
        <taxon>Trebouxiophyceae</taxon>
        <taxon>Chlorellales</taxon>
        <taxon>Chlorellaceae</taxon>
        <taxon>Chlorella clade</taxon>
        <taxon>Chlorella</taxon>
    </lineage>
</organism>
<dbReference type="EMBL" id="SIDB01000001">
    <property type="protein sequence ID" value="KAI3438475.1"/>
    <property type="molecule type" value="Genomic_DNA"/>
</dbReference>
<dbReference type="AlphaFoldDB" id="A0A9D4Z221"/>
<reference evidence="7" key="2">
    <citation type="submission" date="2020-11" db="EMBL/GenBank/DDBJ databases">
        <authorList>
            <person name="Cecchin M."/>
            <person name="Marcolungo L."/>
            <person name="Rossato M."/>
            <person name="Girolomoni L."/>
            <person name="Cosentino E."/>
            <person name="Cuine S."/>
            <person name="Li-Beisson Y."/>
            <person name="Delledonne M."/>
            <person name="Ballottari M."/>
        </authorList>
    </citation>
    <scope>NUCLEOTIDE SEQUENCE</scope>
    <source>
        <strain evidence="7">211/11P</strain>
        <tissue evidence="7">Whole cell</tissue>
    </source>
</reference>
<gene>
    <name evidence="7" type="ORF">D9Q98_000904</name>
</gene>
<feature type="transmembrane region" description="Helical" evidence="5">
    <location>
        <begin position="202"/>
        <end position="219"/>
    </location>
</feature>
<feature type="transmembrane region" description="Helical" evidence="5">
    <location>
        <begin position="298"/>
        <end position="318"/>
    </location>
</feature>
<evidence type="ECO:0000256" key="1">
    <source>
        <dbReference type="ARBA" id="ARBA00004141"/>
    </source>
</evidence>
<dbReference type="GO" id="GO:0016020">
    <property type="term" value="C:membrane"/>
    <property type="evidence" value="ECO:0007669"/>
    <property type="project" value="UniProtKB-SubCell"/>
</dbReference>
<protein>
    <submittedName>
        <fullName evidence="7">Uncharacterized protein</fullName>
    </submittedName>
</protein>